<evidence type="ECO:0000313" key="2">
    <source>
        <dbReference type="Proteomes" id="UP001392318"/>
    </source>
</evidence>
<keyword evidence="2" id="KW-1185">Reference proteome</keyword>
<comment type="caution">
    <text evidence="1">The sequence shown here is derived from an EMBL/GenBank/DDBJ whole genome shotgun (WGS) entry which is preliminary data.</text>
</comment>
<proteinExistence type="predicted"/>
<reference evidence="1" key="1">
    <citation type="submission" date="2024-01" db="EMBL/GenBank/DDBJ databases">
        <title>The diversity of rhizobia nodulating Mimosa spp. in eleven states of Brazil covering several biomes is determined by host plant, location, and edaphic factors.</title>
        <authorList>
            <person name="Rouws L."/>
            <person name="Barauna A."/>
            <person name="Beukes C."/>
            <person name="De Faria S.M."/>
            <person name="Gross E."/>
            <person name="Dos Reis Junior F.B."/>
            <person name="Simon M."/>
            <person name="Maluk M."/>
            <person name="Odee D.W."/>
            <person name="Kenicer G."/>
            <person name="Young J.P.W."/>
            <person name="Reis V.M."/>
            <person name="Zilli J."/>
            <person name="James E.K."/>
        </authorList>
    </citation>
    <scope>NUCLEOTIDE SEQUENCE</scope>
    <source>
        <strain evidence="1">JPY452</strain>
    </source>
</reference>
<organism evidence="1 2">
    <name type="scientific">Paraburkholderia unamae</name>
    <dbReference type="NCBI Taxonomy" id="219649"/>
    <lineage>
        <taxon>Bacteria</taxon>
        <taxon>Pseudomonadati</taxon>
        <taxon>Pseudomonadota</taxon>
        <taxon>Betaproteobacteria</taxon>
        <taxon>Burkholderiales</taxon>
        <taxon>Burkholderiaceae</taxon>
        <taxon>Paraburkholderia</taxon>
    </lineage>
</organism>
<evidence type="ECO:0000313" key="1">
    <source>
        <dbReference type="EMBL" id="MEM5404655.1"/>
    </source>
</evidence>
<dbReference type="Proteomes" id="UP001392318">
    <property type="component" value="Unassembled WGS sequence"/>
</dbReference>
<sequence>MKTQATRDRSGKRPHASPGEGTGAATDSGKTAKTPQTAPKPQSRKTVLAEDAPQRVARHRKEHVKQEKVVRDTFTMPREDYERLTILKQRCLDAGMAVKKSELVRAGLLLLASGPTKRLLAAVKAVEPVKTGRPPKSK</sequence>
<name>A0ACC6RV27_9BURK</name>
<protein>
    <submittedName>
        <fullName evidence="1">Uncharacterized protein</fullName>
    </submittedName>
</protein>
<dbReference type="EMBL" id="JAYMRU010000032">
    <property type="protein sequence ID" value="MEM5404655.1"/>
    <property type="molecule type" value="Genomic_DNA"/>
</dbReference>
<accession>A0ACC6RV27</accession>
<gene>
    <name evidence="1" type="ORF">VSR83_32315</name>
</gene>